<protein>
    <recommendedName>
        <fullName evidence="3">Major facilitator superfamily (MFS) profile domain-containing protein</fullName>
    </recommendedName>
</protein>
<gene>
    <name evidence="4" type="ORF">SPHA_81544</name>
</gene>
<dbReference type="PANTHER" id="PTHR11360">
    <property type="entry name" value="MONOCARBOXYLATE TRANSPORTER"/>
    <property type="match status" value="1"/>
</dbReference>
<accession>A0A812EXD3</accession>
<dbReference type="EMBL" id="CAHIKZ030005637">
    <property type="protein sequence ID" value="CAE1332513.1"/>
    <property type="molecule type" value="Genomic_DNA"/>
</dbReference>
<dbReference type="Proteomes" id="UP000597762">
    <property type="component" value="Unassembled WGS sequence"/>
</dbReference>
<organism evidence="4 5">
    <name type="scientific">Acanthosepion pharaonis</name>
    <name type="common">Pharaoh cuttlefish</name>
    <name type="synonym">Sepia pharaonis</name>
    <dbReference type="NCBI Taxonomy" id="158019"/>
    <lineage>
        <taxon>Eukaryota</taxon>
        <taxon>Metazoa</taxon>
        <taxon>Spiralia</taxon>
        <taxon>Lophotrochozoa</taxon>
        <taxon>Mollusca</taxon>
        <taxon>Cephalopoda</taxon>
        <taxon>Coleoidea</taxon>
        <taxon>Decapodiformes</taxon>
        <taxon>Sepiida</taxon>
        <taxon>Sepiina</taxon>
        <taxon>Sepiidae</taxon>
        <taxon>Acanthosepion</taxon>
    </lineage>
</organism>
<feature type="transmembrane region" description="Helical" evidence="2">
    <location>
        <begin position="147"/>
        <end position="167"/>
    </location>
</feature>
<dbReference type="InterPro" id="IPR011701">
    <property type="entry name" value="MFS"/>
</dbReference>
<name>A0A812EXD3_ACAPH</name>
<dbReference type="Pfam" id="PF07690">
    <property type="entry name" value="MFS_1"/>
    <property type="match status" value="1"/>
</dbReference>
<keyword evidence="2" id="KW-1133">Transmembrane helix</keyword>
<comment type="subcellular location">
    <subcellularLocation>
        <location evidence="1">Membrane</location>
        <topology evidence="1">Multi-pass membrane protein</topology>
    </subcellularLocation>
</comment>
<evidence type="ECO:0000313" key="4">
    <source>
        <dbReference type="EMBL" id="CAE1332513.1"/>
    </source>
</evidence>
<feature type="domain" description="Major facilitator superfamily (MFS) profile" evidence="3">
    <location>
        <begin position="1"/>
        <end position="169"/>
    </location>
</feature>
<dbReference type="PROSITE" id="PS50850">
    <property type="entry name" value="MFS"/>
    <property type="match status" value="1"/>
</dbReference>
<dbReference type="PANTHER" id="PTHR11360:SF284">
    <property type="entry name" value="EG:103B4.3 PROTEIN-RELATED"/>
    <property type="match status" value="1"/>
</dbReference>
<feature type="transmembrane region" description="Helical" evidence="2">
    <location>
        <begin position="115"/>
        <end position="135"/>
    </location>
</feature>
<evidence type="ECO:0000259" key="3">
    <source>
        <dbReference type="PROSITE" id="PS50850"/>
    </source>
</evidence>
<keyword evidence="2" id="KW-0812">Transmembrane</keyword>
<dbReference type="SUPFAM" id="SSF103473">
    <property type="entry name" value="MFS general substrate transporter"/>
    <property type="match status" value="1"/>
</dbReference>
<feature type="transmembrane region" description="Helical" evidence="2">
    <location>
        <begin position="58"/>
        <end position="77"/>
    </location>
</feature>
<feature type="transmembrane region" description="Helical" evidence="2">
    <location>
        <begin position="83"/>
        <end position="103"/>
    </location>
</feature>
<dbReference type="AlphaFoldDB" id="A0A812EXD3"/>
<evidence type="ECO:0000313" key="5">
    <source>
        <dbReference type="Proteomes" id="UP000597762"/>
    </source>
</evidence>
<dbReference type="Gene3D" id="1.20.1250.20">
    <property type="entry name" value="MFS general substrate transporter like domains"/>
    <property type="match status" value="1"/>
</dbReference>
<sequence length="169" mass="17966">MICTGIIGSMSVFYVEFLKEFKNTKAEVALVPSLANGMYDIGGVLAGMMIDSLGCRKSVIIGALLSCIPTAISFVTYNIVALIFLLGIICAFGSSIVMLTGMVRVGQQFGHEHPIGTVIISGSHPAGFIIFPQIMPLLIKLYTWRGAVLILSGIILNVIPLGLLATYGN</sequence>
<keyword evidence="5" id="KW-1185">Reference proteome</keyword>
<keyword evidence="2" id="KW-0472">Membrane</keyword>
<dbReference type="GO" id="GO:0008028">
    <property type="term" value="F:monocarboxylic acid transmembrane transporter activity"/>
    <property type="evidence" value="ECO:0007669"/>
    <property type="project" value="TreeGrafter"/>
</dbReference>
<dbReference type="InterPro" id="IPR050327">
    <property type="entry name" value="Proton-linked_MCT"/>
</dbReference>
<evidence type="ECO:0000256" key="1">
    <source>
        <dbReference type="ARBA" id="ARBA00004141"/>
    </source>
</evidence>
<dbReference type="InterPro" id="IPR020846">
    <property type="entry name" value="MFS_dom"/>
</dbReference>
<comment type="caution">
    <text evidence="4">The sequence shown here is derived from an EMBL/GenBank/DDBJ whole genome shotgun (WGS) entry which is preliminary data.</text>
</comment>
<proteinExistence type="predicted"/>
<evidence type="ECO:0000256" key="2">
    <source>
        <dbReference type="SAM" id="Phobius"/>
    </source>
</evidence>
<dbReference type="OrthoDB" id="6499973at2759"/>
<dbReference type="InterPro" id="IPR036259">
    <property type="entry name" value="MFS_trans_sf"/>
</dbReference>
<dbReference type="GO" id="GO:0016020">
    <property type="term" value="C:membrane"/>
    <property type="evidence" value="ECO:0007669"/>
    <property type="project" value="UniProtKB-SubCell"/>
</dbReference>
<reference evidence="4" key="1">
    <citation type="submission" date="2021-01" db="EMBL/GenBank/DDBJ databases">
        <authorList>
            <person name="Li R."/>
            <person name="Bekaert M."/>
        </authorList>
    </citation>
    <scope>NUCLEOTIDE SEQUENCE</scope>
    <source>
        <strain evidence="4">Farmed</strain>
    </source>
</reference>